<evidence type="ECO:0000256" key="1">
    <source>
        <dbReference type="RuleBase" id="RU000384"/>
    </source>
</evidence>
<keyword evidence="5" id="KW-1185">Reference proteome</keyword>
<organism evidence="4 5">
    <name type="scientific">Actinomadura adrarensis</name>
    <dbReference type="NCBI Taxonomy" id="1819600"/>
    <lineage>
        <taxon>Bacteria</taxon>
        <taxon>Bacillati</taxon>
        <taxon>Actinomycetota</taxon>
        <taxon>Actinomycetes</taxon>
        <taxon>Streptosporangiales</taxon>
        <taxon>Thermomonosporaceae</taxon>
        <taxon>Actinomadura</taxon>
    </lineage>
</organism>
<comment type="caution">
    <text evidence="4">The sequence shown here is derived from an EMBL/GenBank/DDBJ whole genome shotgun (WGS) entry which is preliminary data.</text>
</comment>
<feature type="domain" description="GS catalytic" evidence="3">
    <location>
        <begin position="2"/>
        <end position="77"/>
    </location>
</feature>
<comment type="similarity">
    <text evidence="1">Belongs to the glutamine synthetase family.</text>
</comment>
<dbReference type="Gene3D" id="3.30.590.10">
    <property type="entry name" value="Glutamine synthetase/guanido kinase, catalytic domain"/>
    <property type="match status" value="1"/>
</dbReference>
<feature type="non-terminal residue" evidence="4">
    <location>
        <position position="1"/>
    </location>
</feature>
<name>A0ABW3CA30_9ACTN</name>
<feature type="region of interest" description="Disordered" evidence="2">
    <location>
        <begin position="1"/>
        <end position="22"/>
    </location>
</feature>
<evidence type="ECO:0000256" key="2">
    <source>
        <dbReference type="SAM" id="MobiDB-lite"/>
    </source>
</evidence>
<dbReference type="InterPro" id="IPR014746">
    <property type="entry name" value="Gln_synth/guanido_kin_cat_dom"/>
</dbReference>
<evidence type="ECO:0000313" key="4">
    <source>
        <dbReference type="EMBL" id="MFD0851249.1"/>
    </source>
</evidence>
<sequence length="82" mass="9179">DHAIDPGAPQSGSSYEGTPSKFEPLPLTLKDALDAFASDAVIRGTFPDDMTSLYLELKNDEWARFCGHVTDWEREMYTDQLP</sequence>
<gene>
    <name evidence="4" type="ORF">ACFQ07_03415</name>
</gene>
<dbReference type="EMBL" id="JBHTIR010000291">
    <property type="protein sequence ID" value="MFD0851249.1"/>
    <property type="molecule type" value="Genomic_DNA"/>
</dbReference>
<reference evidence="5" key="1">
    <citation type="journal article" date="2019" name="Int. J. Syst. Evol. Microbiol.">
        <title>The Global Catalogue of Microorganisms (GCM) 10K type strain sequencing project: providing services to taxonomists for standard genome sequencing and annotation.</title>
        <authorList>
            <consortium name="The Broad Institute Genomics Platform"/>
            <consortium name="The Broad Institute Genome Sequencing Center for Infectious Disease"/>
            <person name="Wu L."/>
            <person name="Ma J."/>
        </authorList>
    </citation>
    <scope>NUCLEOTIDE SEQUENCE [LARGE SCALE GENOMIC DNA]</scope>
    <source>
        <strain evidence="5">JCM 31696</strain>
    </source>
</reference>
<dbReference type="Pfam" id="PF00120">
    <property type="entry name" value="Gln-synt_C"/>
    <property type="match status" value="1"/>
</dbReference>
<evidence type="ECO:0000259" key="3">
    <source>
        <dbReference type="Pfam" id="PF00120"/>
    </source>
</evidence>
<protein>
    <submittedName>
        <fullName evidence="4">Glutamine synthetase</fullName>
    </submittedName>
</protein>
<dbReference type="SUPFAM" id="SSF55931">
    <property type="entry name" value="Glutamine synthetase/guanido kinase"/>
    <property type="match status" value="1"/>
</dbReference>
<dbReference type="Proteomes" id="UP001597083">
    <property type="component" value="Unassembled WGS sequence"/>
</dbReference>
<accession>A0ABW3CA30</accession>
<dbReference type="InterPro" id="IPR008146">
    <property type="entry name" value="Gln_synth_cat_dom"/>
</dbReference>
<proteinExistence type="inferred from homology"/>
<evidence type="ECO:0000313" key="5">
    <source>
        <dbReference type="Proteomes" id="UP001597083"/>
    </source>
</evidence>